<organism evidence="2 3">
    <name type="scientific">Melissococcus plutonius</name>
    <dbReference type="NCBI Taxonomy" id="33970"/>
    <lineage>
        <taxon>Bacteria</taxon>
        <taxon>Bacillati</taxon>
        <taxon>Bacillota</taxon>
        <taxon>Bacilli</taxon>
        <taxon>Lactobacillales</taxon>
        <taxon>Enterococcaceae</taxon>
        <taxon>Melissococcus</taxon>
    </lineage>
</organism>
<sequence>MNNNLRKGIWSLGLGILLLFLLPASVEAEKLFDVPDPPEQGLNLEDIFGNPITGNNVGIKYNDEKNVLQMSNAKTQYGAIWGKNQIDLNYPFRTSFWVYLGNQQGVAADGMTFMMQTIGSNHLGFNGGDLGALKPDITSPSNGSGYLILEFDTYYNGNGRDSKNPDQKNHIAFMGPGDDTHFNYKSFDENLSNGKWRKMALDYVPNGGSKGTLSYKLFDESLNLVNSESIIFRYDNVKKGGPNEDHSFFPTNKVYWGFTASTGAQYEVNALSFNEIPQKAAIKTKDTTIYRGHNWDPKENFVSATDEEKNPVSFDDPRISYEHNIDTNKPGVYKVTYTYKGKTDKVDKDATVTVVDDLSFKYVPPTIDFNDTDIHSGIQLINRKDKDWAITINNTVKKKWKLLAQASSTKDNQQKEYPNALTFKQNENDSTGISLAAQQQIASGDGNETQPTISWPENKGVLFCFDPGLMKANTYTSTITWTLEEVPD</sequence>
<gene>
    <name evidence="2" type="ORF">DAT561_0077</name>
</gene>
<dbReference type="AlphaFoldDB" id="A0A2Z5Y0A1"/>
<dbReference type="Gene3D" id="2.60.40.10">
    <property type="entry name" value="Immunoglobulins"/>
    <property type="match status" value="1"/>
</dbReference>
<accession>A0A2Z5Y0A1</accession>
<name>A0A2Z5Y0A1_9ENTE</name>
<reference evidence="2 3" key="1">
    <citation type="submission" date="2018-01" db="EMBL/GenBank/DDBJ databases">
        <title>Whole genome sequence of Melissococcus plutonius DAT561.</title>
        <authorList>
            <person name="Okumura K."/>
            <person name="Takamatsu D."/>
            <person name="Okura M."/>
        </authorList>
    </citation>
    <scope>NUCLEOTIDE SEQUENCE [LARGE SCALE GENOMIC DNA]</scope>
    <source>
        <strain evidence="2 3">DAT561</strain>
    </source>
</reference>
<protein>
    <submittedName>
        <fullName evidence="2">Putative surface protein</fullName>
    </submittedName>
</protein>
<dbReference type="Proteomes" id="UP000269226">
    <property type="component" value="Chromosome"/>
</dbReference>
<dbReference type="InterPro" id="IPR013783">
    <property type="entry name" value="Ig-like_fold"/>
</dbReference>
<dbReference type="EMBL" id="AP018492">
    <property type="protein sequence ID" value="BBC60246.1"/>
    <property type="molecule type" value="Genomic_DNA"/>
</dbReference>
<dbReference type="CDD" id="cd01951">
    <property type="entry name" value="lectin_L-type"/>
    <property type="match status" value="1"/>
</dbReference>
<dbReference type="Pfam" id="PF07523">
    <property type="entry name" value="Big_3"/>
    <property type="match status" value="1"/>
</dbReference>
<dbReference type="InterPro" id="IPR022038">
    <property type="entry name" value="Ig-like_bact"/>
</dbReference>
<proteinExistence type="predicted"/>
<evidence type="ECO:0000313" key="2">
    <source>
        <dbReference type="EMBL" id="BBC60246.1"/>
    </source>
</evidence>
<dbReference type="GeneID" id="57042647"/>
<dbReference type="RefSeq" id="WP_014372861.1">
    <property type="nucleotide sequence ID" value="NZ_AP018492.1"/>
</dbReference>
<dbReference type="Gene3D" id="2.60.120.200">
    <property type="match status" value="1"/>
</dbReference>
<dbReference type="SUPFAM" id="SSF49899">
    <property type="entry name" value="Concanavalin A-like lectins/glucanases"/>
    <property type="match status" value="1"/>
</dbReference>
<evidence type="ECO:0000313" key="3">
    <source>
        <dbReference type="Proteomes" id="UP000269226"/>
    </source>
</evidence>
<dbReference type="InterPro" id="IPR013320">
    <property type="entry name" value="ConA-like_dom_sf"/>
</dbReference>
<feature type="domain" description="Ig-like" evidence="1">
    <location>
        <begin position="283"/>
        <end position="354"/>
    </location>
</feature>
<dbReference type="Pfam" id="PF18483">
    <property type="entry name" value="Lectin_L-type_dom"/>
    <property type="match status" value="1"/>
</dbReference>
<evidence type="ECO:0000259" key="1">
    <source>
        <dbReference type="Pfam" id="PF07523"/>
    </source>
</evidence>
<dbReference type="InterPro" id="IPR056573">
    <property type="entry name" value="Lectin_L-type_dom"/>
</dbReference>